<gene>
    <name evidence="2" type="ORF">BHX94_06060</name>
</gene>
<evidence type="ECO:0000313" key="2">
    <source>
        <dbReference type="EMBL" id="RAK49375.1"/>
    </source>
</evidence>
<comment type="caution">
    <text evidence="2">The sequence shown here is derived from an EMBL/GenBank/DDBJ whole genome shotgun (WGS) entry which is preliminary data.</text>
</comment>
<feature type="transmembrane region" description="Helical" evidence="1">
    <location>
        <begin position="6"/>
        <end position="24"/>
    </location>
</feature>
<name>A0A328A4F0_9STAP</name>
<dbReference type="EMBL" id="PZJG01000003">
    <property type="protein sequence ID" value="RAK49375.1"/>
    <property type="molecule type" value="Genomic_DNA"/>
</dbReference>
<dbReference type="AlphaFoldDB" id="A0A328A4F0"/>
<proteinExistence type="predicted"/>
<keyword evidence="1" id="KW-0472">Membrane</keyword>
<accession>A0A328A4F0</accession>
<dbReference type="Proteomes" id="UP000249579">
    <property type="component" value="Unassembled WGS sequence"/>
</dbReference>
<sequence length="107" mass="12026">MITFEILLYIVIYTIGMIILVNFSKKIIMFMNEKQIHSNDTIYDGSTSTLTQSGTVDKDCNDSSFFDTGCDSRGGDGGATEVIKISIRQCQIWHCLIFIISLLNLVF</sequence>
<keyword evidence="1" id="KW-1133">Transmembrane helix</keyword>
<dbReference type="RefSeq" id="WP_111745420.1">
    <property type="nucleotide sequence ID" value="NZ_JBHSQY010000002.1"/>
</dbReference>
<reference evidence="2 3" key="1">
    <citation type="journal article" date="2018" name="Front. Microbiol.">
        <title>Description and Comparative Genomics of Macrococcus caseolyticus subsp. hominis subsp. nov., Macrococcus goetzii sp. nov., Macrococcus epidermidis sp. nov., and Macrococcus bohemicus sp. nov., Novel Macrococci From Human Clinical Material With Virulence Potential and Suspected Uptake of Foreign DNA by Natural Transformation.</title>
        <authorList>
            <person name="Maslanova I."/>
            <person name="Wertheimer Z."/>
            <person name="Sedlacek I."/>
            <person name="Svec P."/>
            <person name="Indrakova A."/>
            <person name="Kovarovic V."/>
            <person name="Schumann P."/>
            <person name="Sproer C."/>
            <person name="Kralova S."/>
            <person name="Sedo O."/>
            <person name="Kristofova L."/>
            <person name="Vrbovska V."/>
            <person name="Fuzik T."/>
            <person name="Petras P."/>
            <person name="Zdrahal Z."/>
            <person name="Ruzickova V."/>
            <person name="Doskar J."/>
            <person name="Pantucek R."/>
        </authorList>
    </citation>
    <scope>NUCLEOTIDE SEQUENCE [LARGE SCALE GENOMIC DNA]</scope>
    <source>
        <strain evidence="2 3">03/115</strain>
    </source>
</reference>
<organism evidence="2 3">
    <name type="scientific">Macrococcoides bohemicum</name>
    <dbReference type="NCBI Taxonomy" id="1903056"/>
    <lineage>
        <taxon>Bacteria</taxon>
        <taxon>Bacillati</taxon>
        <taxon>Bacillota</taxon>
        <taxon>Bacilli</taxon>
        <taxon>Bacillales</taxon>
        <taxon>Staphylococcaceae</taxon>
        <taxon>Macrococcoides</taxon>
    </lineage>
</organism>
<evidence type="ECO:0000256" key="1">
    <source>
        <dbReference type="SAM" id="Phobius"/>
    </source>
</evidence>
<keyword evidence="1" id="KW-0812">Transmembrane</keyword>
<evidence type="ECO:0000313" key="3">
    <source>
        <dbReference type="Proteomes" id="UP000249579"/>
    </source>
</evidence>
<protein>
    <submittedName>
        <fullName evidence="2">Uncharacterized protein</fullName>
    </submittedName>
</protein>